<feature type="transmembrane region" description="Helical" evidence="1">
    <location>
        <begin position="20"/>
        <end position="40"/>
    </location>
</feature>
<dbReference type="Pfam" id="PF26018">
    <property type="entry name" value="BSH_RND_rel"/>
    <property type="match status" value="1"/>
</dbReference>
<gene>
    <name evidence="3" type="ORF">GN277_11985</name>
</gene>
<dbReference type="EMBL" id="WUQX01000001">
    <property type="protein sequence ID" value="MXP76082.1"/>
    <property type="molecule type" value="Genomic_DNA"/>
</dbReference>
<dbReference type="Proteomes" id="UP000460412">
    <property type="component" value="Unassembled WGS sequence"/>
</dbReference>
<comment type="caution">
    <text evidence="3">The sequence shown here is derived from an EMBL/GenBank/DDBJ whole genome shotgun (WGS) entry which is preliminary data.</text>
</comment>
<dbReference type="RefSeq" id="WP_159751253.1">
    <property type="nucleotide sequence ID" value="NZ_CASSPE010000048.1"/>
</dbReference>
<evidence type="ECO:0000256" key="1">
    <source>
        <dbReference type="SAM" id="Phobius"/>
    </source>
</evidence>
<accession>A0A7X3MH14</accession>
<keyword evidence="1" id="KW-0812">Transmembrane</keyword>
<protein>
    <recommendedName>
        <fullName evidence="2">RND related barrel-sandwich hybrid domain-containing protein</fullName>
    </recommendedName>
</protein>
<evidence type="ECO:0000259" key="2">
    <source>
        <dbReference type="Pfam" id="PF26018"/>
    </source>
</evidence>
<name>A0A7X3MH14_9FIRM</name>
<feature type="domain" description="RND related barrel-sandwich hybrid" evidence="2">
    <location>
        <begin position="69"/>
        <end position="235"/>
    </location>
</feature>
<evidence type="ECO:0000313" key="4">
    <source>
        <dbReference type="Proteomes" id="UP000460412"/>
    </source>
</evidence>
<dbReference type="AlphaFoldDB" id="A0A7X3MH14"/>
<reference evidence="3 4" key="1">
    <citation type="submission" date="2019-12" db="EMBL/GenBank/DDBJ databases">
        <title>Sporaefaciens musculi gen. nov., sp. nov., a novel bacterium isolated from the caecum of an obese mouse.</title>
        <authorList>
            <person name="Rasmussen T.S."/>
            <person name="Streidl T."/>
            <person name="Hitch T.C.A."/>
            <person name="Wortmann E."/>
            <person name="Deptula P."/>
            <person name="Hansen M."/>
            <person name="Nielsen D.S."/>
            <person name="Clavel T."/>
            <person name="Vogensen F.K."/>
        </authorList>
    </citation>
    <scope>NUCLEOTIDE SEQUENCE [LARGE SCALE GENOMIC DNA]</scope>
    <source>
        <strain evidence="3 4">WCA-9-b2</strain>
    </source>
</reference>
<dbReference type="InterPro" id="IPR058709">
    <property type="entry name" value="BSH_RND-rel"/>
</dbReference>
<proteinExistence type="predicted"/>
<evidence type="ECO:0000313" key="3">
    <source>
        <dbReference type="EMBL" id="MXP76082.1"/>
    </source>
</evidence>
<keyword evidence="1" id="KW-1133">Transmembrane helix</keyword>
<keyword evidence="4" id="KW-1185">Reference proteome</keyword>
<keyword evidence="1" id="KW-0472">Membrane</keyword>
<sequence length="458" mass="51465">MAGNKLTHIQAYRNKKHMNIGLAIFGIIFIYLVVTILLYLTGTHVSAYEVREGSILRDNAYTGFVLRNEMVVEAEADGYVNYFAMEDSKVGVKTRIYTLSDRELDFADTTSEESRKLSSEEQAAMLVRIQAFSEGFKDEHFNDVYSLKDTVATVLESRSNQNRQAQLDAMAGQENNGIQIYQAASDGIVAYSIDGYETASLGDISEVTFSKENYEKTDLKNNMEVKANDPVYKLIKDDNWTVVIPLQDEMVEEMREIELVRVRFSKDQETAVAEFSIHETGKLHLGVLTLDSSMIRYAKERYLDLELILEDESGLKIPKSAVTDKKFYLISEAYLTQGGNSKETGVLVKTEDGQSKFQSVNVYDRDEETGMAYLGTDGFAEDAVLVKPDSTDTCVLNRTESIKGVYNINKGYAVFKQVNILCESDDYYIVESGSDYGLSNYDHIALNGADVDENDVVF</sequence>
<organism evidence="3 4">
    <name type="scientific">Sporofaciens musculi</name>
    <dbReference type="NCBI Taxonomy" id="2681861"/>
    <lineage>
        <taxon>Bacteria</taxon>
        <taxon>Bacillati</taxon>
        <taxon>Bacillota</taxon>
        <taxon>Clostridia</taxon>
        <taxon>Lachnospirales</taxon>
        <taxon>Lachnospiraceae</taxon>
        <taxon>Sporofaciens</taxon>
    </lineage>
</organism>